<evidence type="ECO:0000313" key="4">
    <source>
        <dbReference type="EMBL" id="KAF2766080.1"/>
    </source>
</evidence>
<evidence type="ECO:0000259" key="3">
    <source>
        <dbReference type="Pfam" id="PF08574"/>
    </source>
</evidence>
<name>A0A6G1L063_9PEZI</name>
<dbReference type="InterPro" id="IPR040150">
    <property type="entry name" value="Iwr1"/>
</dbReference>
<dbReference type="InterPro" id="IPR013883">
    <property type="entry name" value="TF_Iwr1_dom"/>
</dbReference>
<dbReference type="OrthoDB" id="6255506at2759"/>
<reference evidence="4" key="1">
    <citation type="journal article" date="2020" name="Stud. Mycol.">
        <title>101 Dothideomycetes genomes: a test case for predicting lifestyles and emergence of pathogens.</title>
        <authorList>
            <person name="Haridas S."/>
            <person name="Albert R."/>
            <person name="Binder M."/>
            <person name="Bloem J."/>
            <person name="Labutti K."/>
            <person name="Salamov A."/>
            <person name="Andreopoulos B."/>
            <person name="Baker S."/>
            <person name="Barry K."/>
            <person name="Bills G."/>
            <person name="Bluhm B."/>
            <person name="Cannon C."/>
            <person name="Castanera R."/>
            <person name="Culley D."/>
            <person name="Daum C."/>
            <person name="Ezra D."/>
            <person name="Gonzalez J."/>
            <person name="Henrissat B."/>
            <person name="Kuo A."/>
            <person name="Liang C."/>
            <person name="Lipzen A."/>
            <person name="Lutzoni F."/>
            <person name="Magnuson J."/>
            <person name="Mondo S."/>
            <person name="Nolan M."/>
            <person name="Ohm R."/>
            <person name="Pangilinan J."/>
            <person name="Park H.-J."/>
            <person name="Ramirez L."/>
            <person name="Alfaro M."/>
            <person name="Sun H."/>
            <person name="Tritt A."/>
            <person name="Yoshinaga Y."/>
            <person name="Zwiers L.-H."/>
            <person name="Turgeon B."/>
            <person name="Goodwin S."/>
            <person name="Spatafora J."/>
            <person name="Crous P."/>
            <person name="Grigoriev I."/>
        </authorList>
    </citation>
    <scope>NUCLEOTIDE SEQUENCE</scope>
    <source>
        <strain evidence="4">CBS 116005</strain>
    </source>
</reference>
<dbReference type="Proteomes" id="UP000799436">
    <property type="component" value="Unassembled WGS sequence"/>
</dbReference>
<comment type="similarity">
    <text evidence="1">Belongs to the IWR1/SLC7A6OS family.</text>
</comment>
<dbReference type="PANTHER" id="PTHR28063">
    <property type="entry name" value="RNA POLYMERASE II NUCLEAR LOCALIZATION PROTEIN IWR1"/>
    <property type="match status" value="1"/>
</dbReference>
<dbReference type="PANTHER" id="PTHR28063:SF1">
    <property type="entry name" value="RNA POLYMERASE II NUCLEAR LOCALIZATION PROTEIN IWR1"/>
    <property type="match status" value="1"/>
</dbReference>
<dbReference type="GO" id="GO:0005737">
    <property type="term" value="C:cytoplasm"/>
    <property type="evidence" value="ECO:0007669"/>
    <property type="project" value="TreeGrafter"/>
</dbReference>
<dbReference type="GO" id="GO:0006606">
    <property type="term" value="P:protein import into nucleus"/>
    <property type="evidence" value="ECO:0007669"/>
    <property type="project" value="InterPro"/>
</dbReference>
<proteinExistence type="inferred from homology"/>
<dbReference type="AlphaFoldDB" id="A0A6G1L063"/>
<feature type="region of interest" description="Disordered" evidence="2">
    <location>
        <begin position="112"/>
        <end position="149"/>
    </location>
</feature>
<dbReference type="Pfam" id="PF08574">
    <property type="entry name" value="Iwr1"/>
    <property type="match status" value="1"/>
</dbReference>
<evidence type="ECO:0000313" key="5">
    <source>
        <dbReference type="Proteomes" id="UP000799436"/>
    </source>
</evidence>
<evidence type="ECO:0000256" key="2">
    <source>
        <dbReference type="SAM" id="MobiDB-lite"/>
    </source>
</evidence>
<dbReference type="EMBL" id="ML995878">
    <property type="protein sequence ID" value="KAF2766080.1"/>
    <property type="molecule type" value="Genomic_DNA"/>
</dbReference>
<gene>
    <name evidence="4" type="ORF">EJ03DRAFT_318383</name>
</gene>
<protein>
    <recommendedName>
        <fullName evidence="3">Transcription factor Iwr1 domain-containing protein</fullName>
    </recommendedName>
</protein>
<organism evidence="4 5">
    <name type="scientific">Teratosphaeria nubilosa</name>
    <dbReference type="NCBI Taxonomy" id="161662"/>
    <lineage>
        <taxon>Eukaryota</taxon>
        <taxon>Fungi</taxon>
        <taxon>Dikarya</taxon>
        <taxon>Ascomycota</taxon>
        <taxon>Pezizomycotina</taxon>
        <taxon>Dothideomycetes</taxon>
        <taxon>Dothideomycetidae</taxon>
        <taxon>Mycosphaerellales</taxon>
        <taxon>Teratosphaeriaceae</taxon>
        <taxon>Teratosphaeria</taxon>
    </lineage>
</organism>
<feature type="domain" description="Transcription factor Iwr1" evidence="3">
    <location>
        <begin position="40"/>
        <end position="104"/>
    </location>
</feature>
<accession>A0A6G1L063</accession>
<evidence type="ECO:0000256" key="1">
    <source>
        <dbReference type="ARBA" id="ARBA00010218"/>
    </source>
</evidence>
<sequence>MSGPATICLKRKAGEDPPEHLLVQKRQISEVVGEEIRYTLKRKEKELLNSTPNAGAIGYLIISEDDESVWEKFMEAAESEGAFETDDEDENAEDWYGADYPEDEMAQDDEFGRGAYGYREGGGSDCESWDGKEEEGVWSDGEEEGGLEREMRAWRGRAAGIGRV</sequence>
<keyword evidence="5" id="KW-1185">Reference proteome</keyword>
<feature type="compositionally biased region" description="Acidic residues" evidence="2">
    <location>
        <begin position="136"/>
        <end position="145"/>
    </location>
</feature>